<feature type="region of interest" description="Disordered" evidence="5">
    <location>
        <begin position="207"/>
        <end position="241"/>
    </location>
</feature>
<keyword evidence="9" id="KW-1185">Reference proteome</keyword>
<dbReference type="InterPro" id="IPR003441">
    <property type="entry name" value="NAC-dom"/>
</dbReference>
<evidence type="ECO:0000256" key="3">
    <source>
        <dbReference type="ARBA" id="ARBA00023163"/>
    </source>
</evidence>
<name>A0AAQ3X621_PASNO</name>
<dbReference type="PANTHER" id="PTHR31079:SF25">
    <property type="entry name" value="NAC DOMAIN TRANSCRIPTION FACTOR SUPERFAMILY PROTEIN-RELATED"/>
    <property type="match status" value="1"/>
</dbReference>
<feature type="chain" id="PRO_5042927800" description="NAC domain-containing protein" evidence="6">
    <location>
        <begin position="29"/>
        <end position="315"/>
    </location>
</feature>
<reference evidence="8 9" key="1">
    <citation type="submission" date="2024-02" db="EMBL/GenBank/DDBJ databases">
        <title>High-quality chromosome-scale genome assembly of Pensacola bahiagrass (Paspalum notatum Flugge var. saurae).</title>
        <authorList>
            <person name="Vega J.M."/>
            <person name="Podio M."/>
            <person name="Orjuela J."/>
            <person name="Siena L.A."/>
            <person name="Pessino S.C."/>
            <person name="Combes M.C."/>
            <person name="Mariac C."/>
            <person name="Albertini E."/>
            <person name="Pupilli F."/>
            <person name="Ortiz J.P.A."/>
            <person name="Leblanc O."/>
        </authorList>
    </citation>
    <scope>NUCLEOTIDE SEQUENCE [LARGE SCALE GENOMIC DNA]</scope>
    <source>
        <strain evidence="8">R1</strain>
        <tissue evidence="8">Leaf</tissue>
    </source>
</reference>
<accession>A0AAQ3X621</accession>
<keyword evidence="2" id="KW-0238">DNA-binding</keyword>
<feature type="compositionally biased region" description="Polar residues" evidence="5">
    <location>
        <begin position="207"/>
        <end position="217"/>
    </location>
</feature>
<protein>
    <recommendedName>
        <fullName evidence="7">NAC domain-containing protein</fullName>
    </recommendedName>
</protein>
<evidence type="ECO:0000259" key="7">
    <source>
        <dbReference type="PROSITE" id="PS51005"/>
    </source>
</evidence>
<sequence>MSLFFVGTSHFALQVSLVWPAFPTGVKFDPTDLELLEHLQEKSCSANLKPHELINKFIPTIEEVEGICYTHPKNLPGIKMDGSSLHFFHKVSNAYGSGHRKRRRVIEDTNVSHEHIRWHKTGKSKVIRNEHGNKIGWKKILVLYKGSKRGDDNTTKDNWVMHQYHLGLDEDETTAEFVVSKIFYQVTSKKNGKSIIDNADVVPNVEINPTTSKTNLPQPHHLNDDSSITETSTPPQVDQGDENCGMSIYQTMNKGGMSPVRFDEPQTLIDMGFPAMNELMQSENAWDAGHEMVYDELSELDQSRLGAPGTSTVVR</sequence>
<evidence type="ECO:0000256" key="6">
    <source>
        <dbReference type="SAM" id="SignalP"/>
    </source>
</evidence>
<dbReference type="AlphaFoldDB" id="A0AAQ3X621"/>
<feature type="signal peptide" evidence="6">
    <location>
        <begin position="1"/>
        <end position="28"/>
    </location>
</feature>
<dbReference type="Proteomes" id="UP001341281">
    <property type="component" value="Chromosome 07"/>
</dbReference>
<dbReference type="Pfam" id="PF02365">
    <property type="entry name" value="NAM"/>
    <property type="match status" value="1"/>
</dbReference>
<evidence type="ECO:0000256" key="1">
    <source>
        <dbReference type="ARBA" id="ARBA00023015"/>
    </source>
</evidence>
<keyword evidence="6" id="KW-0732">Signal</keyword>
<dbReference type="GO" id="GO:0005634">
    <property type="term" value="C:nucleus"/>
    <property type="evidence" value="ECO:0007669"/>
    <property type="project" value="TreeGrafter"/>
</dbReference>
<dbReference type="SUPFAM" id="SSF101941">
    <property type="entry name" value="NAC domain"/>
    <property type="match status" value="1"/>
</dbReference>
<keyword evidence="4" id="KW-0539">Nucleus</keyword>
<feature type="compositionally biased region" description="Polar residues" evidence="5">
    <location>
        <begin position="225"/>
        <end position="236"/>
    </location>
</feature>
<dbReference type="PANTHER" id="PTHR31079">
    <property type="entry name" value="NAC DOMAIN-CONTAINING PROTEIN 73"/>
    <property type="match status" value="1"/>
</dbReference>
<evidence type="ECO:0000313" key="9">
    <source>
        <dbReference type="Proteomes" id="UP001341281"/>
    </source>
</evidence>
<dbReference type="GO" id="GO:0000976">
    <property type="term" value="F:transcription cis-regulatory region binding"/>
    <property type="evidence" value="ECO:0007669"/>
    <property type="project" value="TreeGrafter"/>
</dbReference>
<proteinExistence type="predicted"/>
<gene>
    <name evidence="8" type="ORF">U9M48_032959</name>
</gene>
<keyword evidence="1" id="KW-0805">Transcription regulation</keyword>
<dbReference type="InterPro" id="IPR044799">
    <property type="entry name" value="SOG1-like"/>
</dbReference>
<evidence type="ECO:0000256" key="5">
    <source>
        <dbReference type="SAM" id="MobiDB-lite"/>
    </source>
</evidence>
<dbReference type="FunFam" id="2.170.150.80:FF:000009">
    <property type="entry name" value="NAC domain-containing protein 8"/>
    <property type="match status" value="1"/>
</dbReference>
<organism evidence="8 9">
    <name type="scientific">Paspalum notatum var. saurae</name>
    <dbReference type="NCBI Taxonomy" id="547442"/>
    <lineage>
        <taxon>Eukaryota</taxon>
        <taxon>Viridiplantae</taxon>
        <taxon>Streptophyta</taxon>
        <taxon>Embryophyta</taxon>
        <taxon>Tracheophyta</taxon>
        <taxon>Spermatophyta</taxon>
        <taxon>Magnoliopsida</taxon>
        <taxon>Liliopsida</taxon>
        <taxon>Poales</taxon>
        <taxon>Poaceae</taxon>
        <taxon>PACMAD clade</taxon>
        <taxon>Panicoideae</taxon>
        <taxon>Andropogonodae</taxon>
        <taxon>Paspaleae</taxon>
        <taxon>Paspalinae</taxon>
        <taxon>Paspalum</taxon>
    </lineage>
</organism>
<dbReference type="GO" id="GO:0003700">
    <property type="term" value="F:DNA-binding transcription factor activity"/>
    <property type="evidence" value="ECO:0007669"/>
    <property type="project" value="InterPro"/>
</dbReference>
<dbReference type="InterPro" id="IPR036093">
    <property type="entry name" value="NAC_dom_sf"/>
</dbReference>
<dbReference type="EMBL" id="CP144751">
    <property type="protein sequence ID" value="WVZ86126.1"/>
    <property type="molecule type" value="Genomic_DNA"/>
</dbReference>
<dbReference type="Gene3D" id="2.170.150.80">
    <property type="entry name" value="NAC domain"/>
    <property type="match status" value="1"/>
</dbReference>
<evidence type="ECO:0000256" key="2">
    <source>
        <dbReference type="ARBA" id="ARBA00023125"/>
    </source>
</evidence>
<keyword evidence="3" id="KW-0804">Transcription</keyword>
<evidence type="ECO:0000313" key="8">
    <source>
        <dbReference type="EMBL" id="WVZ86126.1"/>
    </source>
</evidence>
<feature type="domain" description="NAC" evidence="7">
    <location>
        <begin position="22"/>
        <end position="185"/>
    </location>
</feature>
<evidence type="ECO:0000256" key="4">
    <source>
        <dbReference type="ARBA" id="ARBA00023242"/>
    </source>
</evidence>
<dbReference type="PROSITE" id="PS51005">
    <property type="entry name" value="NAC"/>
    <property type="match status" value="1"/>
</dbReference>